<protein>
    <submittedName>
        <fullName evidence="2">SAM-dependent methyltransferase</fullName>
    </submittedName>
</protein>
<dbReference type="SUPFAM" id="SSF53335">
    <property type="entry name" value="S-adenosyl-L-methionine-dependent methyltransferases"/>
    <property type="match status" value="1"/>
</dbReference>
<organism evidence="2 3">
    <name type="scientific">Paenibacillus montaniterrae</name>
    <dbReference type="NCBI Taxonomy" id="429341"/>
    <lineage>
        <taxon>Bacteria</taxon>
        <taxon>Bacillati</taxon>
        <taxon>Bacillota</taxon>
        <taxon>Bacilli</taxon>
        <taxon>Bacillales</taxon>
        <taxon>Paenibacillaceae</taxon>
        <taxon>Paenibacillus</taxon>
    </lineage>
</organism>
<evidence type="ECO:0000259" key="1">
    <source>
        <dbReference type="Pfam" id="PF08241"/>
    </source>
</evidence>
<keyword evidence="2" id="KW-0489">Methyltransferase</keyword>
<keyword evidence="2" id="KW-0808">Transferase</keyword>
<feature type="domain" description="Methyltransferase type 11" evidence="1">
    <location>
        <begin position="128"/>
        <end position="195"/>
    </location>
</feature>
<gene>
    <name evidence="2" type="ORF">J40TS1_45000</name>
</gene>
<dbReference type="Proteomes" id="UP000683139">
    <property type="component" value="Unassembled WGS sequence"/>
</dbReference>
<dbReference type="InterPro" id="IPR013216">
    <property type="entry name" value="Methyltransf_11"/>
</dbReference>
<dbReference type="Gene3D" id="3.40.50.150">
    <property type="entry name" value="Vaccinia Virus protein VP39"/>
    <property type="match status" value="1"/>
</dbReference>
<dbReference type="GO" id="GO:0008757">
    <property type="term" value="F:S-adenosylmethionine-dependent methyltransferase activity"/>
    <property type="evidence" value="ECO:0007669"/>
    <property type="project" value="InterPro"/>
</dbReference>
<dbReference type="AlphaFoldDB" id="A0A919YY07"/>
<evidence type="ECO:0000313" key="2">
    <source>
        <dbReference type="EMBL" id="GIP18858.1"/>
    </source>
</evidence>
<accession>A0A919YY07</accession>
<proteinExistence type="predicted"/>
<dbReference type="RefSeq" id="WP_213519517.1">
    <property type="nucleotide sequence ID" value="NZ_BOSE01000011.1"/>
</dbReference>
<dbReference type="InterPro" id="IPR029063">
    <property type="entry name" value="SAM-dependent_MTases_sf"/>
</dbReference>
<evidence type="ECO:0000313" key="3">
    <source>
        <dbReference type="Proteomes" id="UP000683139"/>
    </source>
</evidence>
<dbReference type="GO" id="GO:0032259">
    <property type="term" value="P:methylation"/>
    <property type="evidence" value="ECO:0007669"/>
    <property type="project" value="UniProtKB-KW"/>
</dbReference>
<name>A0A919YY07_9BACL</name>
<dbReference type="Pfam" id="PF08241">
    <property type="entry name" value="Methyltransf_11"/>
    <property type="match status" value="1"/>
</dbReference>
<keyword evidence="3" id="KW-1185">Reference proteome</keyword>
<reference evidence="2" key="1">
    <citation type="submission" date="2021-03" db="EMBL/GenBank/DDBJ databases">
        <title>Antimicrobial resistance genes in bacteria isolated from Japanese honey, and their potential for conferring macrolide and lincosamide resistance in the American foulbrood pathogen Paenibacillus larvae.</title>
        <authorList>
            <person name="Okamoto M."/>
            <person name="Kumagai M."/>
            <person name="Kanamori H."/>
            <person name="Takamatsu D."/>
        </authorList>
    </citation>
    <scope>NUCLEOTIDE SEQUENCE</scope>
    <source>
        <strain evidence="2">J40TS1</strain>
    </source>
</reference>
<dbReference type="EMBL" id="BOSE01000011">
    <property type="protein sequence ID" value="GIP18858.1"/>
    <property type="molecule type" value="Genomic_DNA"/>
</dbReference>
<sequence>MSKENVNESLYPQSGVAMTCRSFNEYCSMFMLDNELPKHGQILDVAAGASSFTAELRQRGYQAFACDPLYELSPDAMHQHGLQELELASQKLAAKQHAFVWKDYASLEAHDAVRHQSLEQFIHHYRKDKQQPPTEQATACYVAARLPKLPFPDHTFELVLCNHFLFLYQEQFDYSFHLQAILEMLRITKQGGKVLLYPLVGFRNELYPQLDQLQQELVQAGAQVTLRSTAFRFLPAADSFLQVTK</sequence>
<comment type="caution">
    <text evidence="2">The sequence shown here is derived from an EMBL/GenBank/DDBJ whole genome shotgun (WGS) entry which is preliminary data.</text>
</comment>